<name>A0AA35KN94_9SAUR</name>
<dbReference type="PANTHER" id="PTHR15484:SF8">
    <property type="entry name" value="DNA-DIRECTED RNA POLYMERASE I SUBUNIT RPA34"/>
    <property type="match status" value="1"/>
</dbReference>
<accession>A0AA35KN94</accession>
<keyword evidence="3" id="KW-1185">Reference proteome</keyword>
<proteinExistence type="predicted"/>
<feature type="compositionally biased region" description="Basic and acidic residues" evidence="1">
    <location>
        <begin position="379"/>
        <end position="388"/>
    </location>
</feature>
<feature type="compositionally biased region" description="Basic residues" evidence="1">
    <location>
        <begin position="389"/>
        <end position="399"/>
    </location>
</feature>
<dbReference type="InterPro" id="IPR013240">
    <property type="entry name" value="DNA-dir_RNA_pol1_su_RPA34"/>
</dbReference>
<reference evidence="2" key="1">
    <citation type="submission" date="2022-12" db="EMBL/GenBank/DDBJ databases">
        <authorList>
            <person name="Alioto T."/>
            <person name="Alioto T."/>
            <person name="Gomez Garrido J."/>
        </authorList>
    </citation>
    <scope>NUCLEOTIDE SEQUENCE</scope>
</reference>
<gene>
    <name evidence="2" type="ORF">PODLI_1B039104</name>
</gene>
<dbReference type="Pfam" id="PF08208">
    <property type="entry name" value="RNA_polI_A34"/>
    <property type="match status" value="1"/>
</dbReference>
<dbReference type="EMBL" id="OX395133">
    <property type="protein sequence ID" value="CAI5780724.1"/>
    <property type="molecule type" value="Genomic_DNA"/>
</dbReference>
<evidence type="ECO:0000256" key="1">
    <source>
        <dbReference type="SAM" id="MobiDB-lite"/>
    </source>
</evidence>
<dbReference type="AlphaFoldDB" id="A0AA35KN94"/>
<evidence type="ECO:0000313" key="2">
    <source>
        <dbReference type="EMBL" id="CAI5780724.1"/>
    </source>
</evidence>
<dbReference type="Proteomes" id="UP001178461">
    <property type="component" value="Chromosome 8"/>
</dbReference>
<feature type="region of interest" description="Disordered" evidence="1">
    <location>
        <begin position="1"/>
        <end position="40"/>
    </location>
</feature>
<feature type="region of interest" description="Disordered" evidence="1">
    <location>
        <begin position="151"/>
        <end position="415"/>
    </location>
</feature>
<dbReference type="GO" id="GO:0005736">
    <property type="term" value="C:RNA polymerase I complex"/>
    <property type="evidence" value="ECO:0007669"/>
    <property type="project" value="TreeGrafter"/>
</dbReference>
<feature type="compositionally biased region" description="Basic and acidic residues" evidence="1">
    <location>
        <begin position="185"/>
        <end position="207"/>
    </location>
</feature>
<sequence length="415" mass="45595">MEVRGGRSGAPEGPLRFECPEEFAASPFAPGPPLSPESLRSPSKQLVLIRAPANFSPESLEGHAVPLVGFQILKAPQSDATQKVYHVQATPGDRGSSARLLVPSGHLDLLTCAPPFSSSLTFCERYGDPSANQPLFPVAARPAPQIPEGLKQRFLPFGGCPKRPPPVQEAAEEHPRKKKKKKRTLERVADPQEHPLVKQEESRESRGLEAISEGLVVREEIAPEEGAGEEERRSKKRKKEKRKEEEEERVVAPGEAEPRSQAGGKAAHKHKKKRRHEEEAASVPTALVVPACLETEPGRELSSLGGSPQACLAQVKEEPELSPPKKKKKKKREKAEEERGTASLEPSSVKQELEGWGELEAPSGPPGEGGEGQWEGESSEPRAEELSQKHHKKKKKKHKREEEASWKEEPASEQE</sequence>
<dbReference type="PANTHER" id="PTHR15484">
    <property type="entry name" value="DNA-DIRECTED RNA POLYMERASE I SUBUNIT RPA34"/>
    <property type="match status" value="1"/>
</dbReference>
<feature type="compositionally biased region" description="Basic residues" evidence="1">
    <location>
        <begin position="266"/>
        <end position="275"/>
    </location>
</feature>
<feature type="compositionally biased region" description="Basic and acidic residues" evidence="1">
    <location>
        <begin position="400"/>
        <end position="415"/>
    </location>
</feature>
<dbReference type="GO" id="GO:0006360">
    <property type="term" value="P:transcription by RNA polymerase I"/>
    <property type="evidence" value="ECO:0007669"/>
    <property type="project" value="InterPro"/>
</dbReference>
<organism evidence="2 3">
    <name type="scientific">Podarcis lilfordi</name>
    <name type="common">Lilford's wall lizard</name>
    <dbReference type="NCBI Taxonomy" id="74358"/>
    <lineage>
        <taxon>Eukaryota</taxon>
        <taxon>Metazoa</taxon>
        <taxon>Chordata</taxon>
        <taxon>Craniata</taxon>
        <taxon>Vertebrata</taxon>
        <taxon>Euteleostomi</taxon>
        <taxon>Lepidosauria</taxon>
        <taxon>Squamata</taxon>
        <taxon>Bifurcata</taxon>
        <taxon>Unidentata</taxon>
        <taxon>Episquamata</taxon>
        <taxon>Laterata</taxon>
        <taxon>Lacertibaenia</taxon>
        <taxon>Lacertidae</taxon>
        <taxon>Podarcis</taxon>
    </lineage>
</organism>
<evidence type="ECO:0008006" key="4">
    <source>
        <dbReference type="Google" id="ProtNLM"/>
    </source>
</evidence>
<protein>
    <recommendedName>
        <fullName evidence="4">CD3e molecule associated protein</fullName>
    </recommendedName>
</protein>
<evidence type="ECO:0000313" key="3">
    <source>
        <dbReference type="Proteomes" id="UP001178461"/>
    </source>
</evidence>
<dbReference type="GO" id="GO:0003723">
    <property type="term" value="F:RNA binding"/>
    <property type="evidence" value="ECO:0007669"/>
    <property type="project" value="TreeGrafter"/>
</dbReference>